<dbReference type="Proteomes" id="UP000578352">
    <property type="component" value="Unassembled WGS sequence"/>
</dbReference>
<evidence type="ECO:0000256" key="2">
    <source>
        <dbReference type="ARBA" id="ARBA00022527"/>
    </source>
</evidence>
<evidence type="ECO:0000259" key="12">
    <source>
        <dbReference type="PROSITE" id="PS50011"/>
    </source>
</evidence>
<dbReference type="PANTHER" id="PTHR43289:SF6">
    <property type="entry name" value="SERINE_THREONINE-PROTEIN KINASE NEKL-3"/>
    <property type="match status" value="1"/>
</dbReference>
<dbReference type="GO" id="GO:0004674">
    <property type="term" value="F:protein serine/threonine kinase activity"/>
    <property type="evidence" value="ECO:0007669"/>
    <property type="project" value="UniProtKB-KW"/>
</dbReference>
<organism evidence="14 15">
    <name type="scientific">Leifsonia shinshuensis</name>
    <dbReference type="NCBI Taxonomy" id="150026"/>
    <lineage>
        <taxon>Bacteria</taxon>
        <taxon>Bacillati</taxon>
        <taxon>Actinomycetota</taxon>
        <taxon>Actinomycetes</taxon>
        <taxon>Micrococcales</taxon>
        <taxon>Microbacteriaceae</taxon>
        <taxon>Leifsonia</taxon>
    </lineage>
</organism>
<proteinExistence type="predicted"/>
<dbReference type="GO" id="GO:0005524">
    <property type="term" value="F:ATP binding"/>
    <property type="evidence" value="ECO:0007669"/>
    <property type="project" value="UniProtKB-UniRule"/>
</dbReference>
<evidence type="ECO:0000256" key="8">
    <source>
        <dbReference type="ARBA" id="ARBA00047899"/>
    </source>
</evidence>
<protein>
    <recommendedName>
        <fullName evidence="1">non-specific serine/threonine protein kinase</fullName>
        <ecNumber evidence="1">2.7.11.1</ecNumber>
    </recommendedName>
</protein>
<accession>A0A853CR97</accession>
<evidence type="ECO:0000256" key="7">
    <source>
        <dbReference type="ARBA" id="ARBA00022840"/>
    </source>
</evidence>
<dbReference type="InterPro" id="IPR011009">
    <property type="entry name" value="Kinase-like_dom_sf"/>
</dbReference>
<dbReference type="Pfam" id="PF00069">
    <property type="entry name" value="Pkinase"/>
    <property type="match status" value="1"/>
</dbReference>
<dbReference type="PROSITE" id="PS00107">
    <property type="entry name" value="PROTEIN_KINASE_ATP"/>
    <property type="match status" value="1"/>
</dbReference>
<feature type="compositionally biased region" description="Low complexity" evidence="11">
    <location>
        <begin position="541"/>
        <end position="568"/>
    </location>
</feature>
<sequence>MPLRPAELADAFRTGEVLGRGGSATVYAARPVAWRPPAGSRSTPIALKVLHPELARTPGAADAFFAEARALERVAHPNVVRVLGYGTTGGAAWIAFERAPGVSLAALVDDRGALLPEEAAAVTDGILRGLSAVHAAGLVHRDLSPANVFVAAGEDGALTAAGVRLIDFGLADVPGRTALAADVLRAGDAGDDEVGVVGSAGYLSTEHALGLPVDERGDLYQVAALLHLMVTGRPPFQRATAAELMEAHADAPPPVPSVQDSAIPSYIDGLVLRGMQKQPEQRFASADAMRDALARKAVTLPVPVQRAASPRRQPGAAAAPLAASSRLALSAGPAAAGPASGDPGTSTAAPAPRRGAPTALVAIAGALVAAIAVVWLTGAVLARPAVVPPPPAAEAPAASPVVQATPSPTPTTAVAEVAVPVLAGLTEAAAQDRLRAAGLRLGTVGRSDAASPAGTVLASAPAQGVRAKPGSAVDLTVASGSNGVPDTRGMALGDALRALSAAGFTTSSRTVFDSTVAAGTVVGSDPSPAVVAGVGSSVTVLTAGADPGGAPTATPTPGPTATATATPVPTRPPPTSTPPPKP</sequence>
<dbReference type="CDD" id="cd06577">
    <property type="entry name" value="PASTA_pknB"/>
    <property type="match status" value="2"/>
</dbReference>
<evidence type="ECO:0000256" key="4">
    <source>
        <dbReference type="ARBA" id="ARBA00022737"/>
    </source>
</evidence>
<evidence type="ECO:0000256" key="3">
    <source>
        <dbReference type="ARBA" id="ARBA00022679"/>
    </source>
</evidence>
<dbReference type="InterPro" id="IPR000719">
    <property type="entry name" value="Prot_kinase_dom"/>
</dbReference>
<keyword evidence="6 14" id="KW-0418">Kinase</keyword>
<keyword evidence="5 10" id="KW-0547">Nucleotide-binding</keyword>
<dbReference type="PROSITE" id="PS00109">
    <property type="entry name" value="PROTEIN_KINASE_TYR"/>
    <property type="match status" value="1"/>
</dbReference>
<dbReference type="PROSITE" id="PS50011">
    <property type="entry name" value="PROTEIN_KINASE_DOM"/>
    <property type="match status" value="1"/>
</dbReference>
<dbReference type="Gene3D" id="3.30.10.20">
    <property type="match status" value="2"/>
</dbReference>
<dbReference type="EMBL" id="JACCFL010000001">
    <property type="protein sequence ID" value="NYJ22839.1"/>
    <property type="molecule type" value="Genomic_DNA"/>
</dbReference>
<dbReference type="CDD" id="cd14014">
    <property type="entry name" value="STKc_PknB_like"/>
    <property type="match status" value="1"/>
</dbReference>
<dbReference type="InterPro" id="IPR005543">
    <property type="entry name" value="PASTA_dom"/>
</dbReference>
<evidence type="ECO:0000313" key="14">
    <source>
        <dbReference type="EMBL" id="NYJ22839.1"/>
    </source>
</evidence>
<evidence type="ECO:0000256" key="5">
    <source>
        <dbReference type="ARBA" id="ARBA00022741"/>
    </source>
</evidence>
<feature type="domain" description="PASTA" evidence="13">
    <location>
        <begin position="480"/>
        <end position="544"/>
    </location>
</feature>
<name>A0A853CR97_9MICO</name>
<keyword evidence="2" id="KW-0723">Serine/threonine-protein kinase</keyword>
<evidence type="ECO:0000259" key="13">
    <source>
        <dbReference type="PROSITE" id="PS51178"/>
    </source>
</evidence>
<dbReference type="InterPro" id="IPR008266">
    <property type="entry name" value="Tyr_kinase_AS"/>
</dbReference>
<dbReference type="AlphaFoldDB" id="A0A853CR97"/>
<evidence type="ECO:0000256" key="10">
    <source>
        <dbReference type="PROSITE-ProRule" id="PRU10141"/>
    </source>
</evidence>
<feature type="domain" description="PASTA" evidence="13">
    <location>
        <begin position="413"/>
        <end position="479"/>
    </location>
</feature>
<dbReference type="PROSITE" id="PS51178">
    <property type="entry name" value="PASTA"/>
    <property type="match status" value="2"/>
</dbReference>
<gene>
    <name evidence="14" type="ORF">HNR13_001126</name>
</gene>
<dbReference type="Gene3D" id="1.10.510.10">
    <property type="entry name" value="Transferase(Phosphotransferase) domain 1"/>
    <property type="match status" value="1"/>
</dbReference>
<dbReference type="RefSeq" id="WP_179604844.1">
    <property type="nucleotide sequence ID" value="NZ_BAABEH010000001.1"/>
</dbReference>
<feature type="binding site" evidence="10">
    <location>
        <position position="48"/>
    </location>
    <ligand>
        <name>ATP</name>
        <dbReference type="ChEBI" id="CHEBI:30616"/>
    </ligand>
</feature>
<dbReference type="InterPro" id="IPR017441">
    <property type="entry name" value="Protein_kinase_ATP_BS"/>
</dbReference>
<feature type="domain" description="Protein kinase" evidence="12">
    <location>
        <begin position="12"/>
        <end position="294"/>
    </location>
</feature>
<evidence type="ECO:0000256" key="6">
    <source>
        <dbReference type="ARBA" id="ARBA00022777"/>
    </source>
</evidence>
<reference evidence="14 15" key="1">
    <citation type="submission" date="2020-07" db="EMBL/GenBank/DDBJ databases">
        <title>Sequencing the genomes of 1000 actinobacteria strains.</title>
        <authorList>
            <person name="Klenk H.-P."/>
        </authorList>
    </citation>
    <scope>NUCLEOTIDE SEQUENCE [LARGE SCALE GENOMIC DNA]</scope>
    <source>
        <strain evidence="14 15">DSM 15165</strain>
    </source>
</reference>
<evidence type="ECO:0000313" key="15">
    <source>
        <dbReference type="Proteomes" id="UP000578352"/>
    </source>
</evidence>
<dbReference type="PANTHER" id="PTHR43289">
    <property type="entry name" value="MITOGEN-ACTIVATED PROTEIN KINASE KINASE KINASE 20-RELATED"/>
    <property type="match status" value="1"/>
</dbReference>
<comment type="catalytic activity">
    <reaction evidence="9">
        <text>L-seryl-[protein] + ATP = O-phospho-L-seryl-[protein] + ADP + H(+)</text>
        <dbReference type="Rhea" id="RHEA:17989"/>
        <dbReference type="Rhea" id="RHEA-COMP:9863"/>
        <dbReference type="Rhea" id="RHEA-COMP:11604"/>
        <dbReference type="ChEBI" id="CHEBI:15378"/>
        <dbReference type="ChEBI" id="CHEBI:29999"/>
        <dbReference type="ChEBI" id="CHEBI:30616"/>
        <dbReference type="ChEBI" id="CHEBI:83421"/>
        <dbReference type="ChEBI" id="CHEBI:456216"/>
        <dbReference type="EC" id="2.7.11.1"/>
    </reaction>
</comment>
<dbReference type="SUPFAM" id="SSF56112">
    <property type="entry name" value="Protein kinase-like (PK-like)"/>
    <property type="match status" value="1"/>
</dbReference>
<comment type="caution">
    <text evidence="14">The sequence shown here is derived from an EMBL/GenBank/DDBJ whole genome shotgun (WGS) entry which is preliminary data.</text>
</comment>
<dbReference type="Pfam" id="PF03793">
    <property type="entry name" value="PASTA"/>
    <property type="match status" value="2"/>
</dbReference>
<keyword evidence="4" id="KW-0677">Repeat</keyword>
<keyword evidence="7 10" id="KW-0067">ATP-binding</keyword>
<dbReference type="Gene3D" id="3.30.200.20">
    <property type="entry name" value="Phosphorylase Kinase, domain 1"/>
    <property type="match status" value="1"/>
</dbReference>
<keyword evidence="3 14" id="KW-0808">Transferase</keyword>
<evidence type="ECO:0000256" key="11">
    <source>
        <dbReference type="SAM" id="MobiDB-lite"/>
    </source>
</evidence>
<evidence type="ECO:0000256" key="9">
    <source>
        <dbReference type="ARBA" id="ARBA00048679"/>
    </source>
</evidence>
<feature type="region of interest" description="Disordered" evidence="11">
    <location>
        <begin position="541"/>
        <end position="582"/>
    </location>
</feature>
<feature type="region of interest" description="Disordered" evidence="11">
    <location>
        <begin position="332"/>
        <end position="353"/>
    </location>
</feature>
<feature type="compositionally biased region" description="Pro residues" evidence="11">
    <location>
        <begin position="569"/>
        <end position="582"/>
    </location>
</feature>
<evidence type="ECO:0000256" key="1">
    <source>
        <dbReference type="ARBA" id="ARBA00012513"/>
    </source>
</evidence>
<comment type="catalytic activity">
    <reaction evidence="8">
        <text>L-threonyl-[protein] + ATP = O-phospho-L-threonyl-[protein] + ADP + H(+)</text>
        <dbReference type="Rhea" id="RHEA:46608"/>
        <dbReference type="Rhea" id="RHEA-COMP:11060"/>
        <dbReference type="Rhea" id="RHEA-COMP:11605"/>
        <dbReference type="ChEBI" id="CHEBI:15378"/>
        <dbReference type="ChEBI" id="CHEBI:30013"/>
        <dbReference type="ChEBI" id="CHEBI:30616"/>
        <dbReference type="ChEBI" id="CHEBI:61977"/>
        <dbReference type="ChEBI" id="CHEBI:456216"/>
        <dbReference type="EC" id="2.7.11.1"/>
    </reaction>
</comment>
<dbReference type="EC" id="2.7.11.1" evidence="1"/>
<dbReference type="SMART" id="SM00740">
    <property type="entry name" value="PASTA"/>
    <property type="match status" value="2"/>
</dbReference>